<organism evidence="4 5">
    <name type="scientific">Nesterenkonia alkaliphila</name>
    <dbReference type="NCBI Taxonomy" id="1463631"/>
    <lineage>
        <taxon>Bacteria</taxon>
        <taxon>Bacillati</taxon>
        <taxon>Actinomycetota</taxon>
        <taxon>Actinomycetes</taxon>
        <taxon>Micrococcales</taxon>
        <taxon>Micrococcaceae</taxon>
        <taxon>Nesterenkonia</taxon>
    </lineage>
</organism>
<feature type="region of interest" description="Disordered" evidence="1">
    <location>
        <begin position="269"/>
        <end position="302"/>
    </location>
</feature>
<dbReference type="Pfam" id="PF09250">
    <property type="entry name" value="Prim-Pol"/>
    <property type="match status" value="1"/>
</dbReference>
<feature type="domain" description="DNA primase/polymerase bifunctional N-terminal" evidence="3">
    <location>
        <begin position="20"/>
        <end position="180"/>
    </location>
</feature>
<sequence length="302" mass="31868">MPAAFDALEQTSHLPLPEAARVYATAGVPVFPCVPGEKRPLTTRGFHDATTDLGQISAWWSRWPEANVAIPTGPVSGVEVVDIDVHDSGSGYGSWERAQDGGLVEGWGALVHTPSGGLHAYYPAGAREQRSWQAPRAHVDFRGSGGYVVVPPSRVSVGADRLGVYELIATTAAAPMPVDAMRLRGFLDPRPPVVSSSAVPVRGPDAERLSRWVSSLGEGERNRGLFWAACRLAEAGTAPGEALAVLGPAAEHAGLGPREVSATIRSAFRTTAPHARGQGSSPGRQHEMPRRASRTVNGQVLS</sequence>
<dbReference type="SMART" id="SM00943">
    <property type="entry name" value="Prim-Pol"/>
    <property type="match status" value="1"/>
</dbReference>
<dbReference type="InterPro" id="IPR014820">
    <property type="entry name" value="PriCT_1"/>
</dbReference>
<reference evidence="4 5" key="1">
    <citation type="submission" date="2019-12" db="EMBL/GenBank/DDBJ databases">
        <title>Nesterenkonia muleiensis sp. nov., a novel actinobacterium isolated from sap of Populus euphratica.</title>
        <authorList>
            <person name="Wang R."/>
        </authorList>
    </citation>
    <scope>NUCLEOTIDE SEQUENCE [LARGE SCALE GENOMIC DNA]</scope>
    <source>
        <strain evidence="4 5">F10</strain>
    </source>
</reference>
<dbReference type="EMBL" id="WRPM01000063">
    <property type="protein sequence ID" value="MVT26403.1"/>
    <property type="molecule type" value="Genomic_DNA"/>
</dbReference>
<dbReference type="InterPro" id="IPR015330">
    <property type="entry name" value="DNA_primase/pol_bifunc_N"/>
</dbReference>
<evidence type="ECO:0000313" key="5">
    <source>
        <dbReference type="Proteomes" id="UP000460157"/>
    </source>
</evidence>
<protein>
    <submittedName>
        <fullName evidence="4">DNA primase</fullName>
    </submittedName>
</protein>
<feature type="domain" description="Primase C-terminal 1" evidence="2">
    <location>
        <begin position="210"/>
        <end position="273"/>
    </location>
</feature>
<comment type="caution">
    <text evidence="4">The sequence shown here is derived from an EMBL/GenBank/DDBJ whole genome shotgun (WGS) entry which is preliminary data.</text>
</comment>
<proteinExistence type="predicted"/>
<dbReference type="SUPFAM" id="SSF56747">
    <property type="entry name" value="Prim-pol domain"/>
    <property type="match status" value="1"/>
</dbReference>
<dbReference type="CDD" id="cd04859">
    <property type="entry name" value="Prim_Pol"/>
    <property type="match status" value="1"/>
</dbReference>
<evidence type="ECO:0000256" key="1">
    <source>
        <dbReference type="SAM" id="MobiDB-lite"/>
    </source>
</evidence>
<dbReference type="RefSeq" id="WP_157323316.1">
    <property type="nucleotide sequence ID" value="NZ_BMFX01000005.1"/>
</dbReference>
<evidence type="ECO:0000259" key="3">
    <source>
        <dbReference type="SMART" id="SM00943"/>
    </source>
</evidence>
<dbReference type="OrthoDB" id="3218228at2"/>
<keyword evidence="5" id="KW-1185">Reference proteome</keyword>
<accession>A0A7K1UIV2</accession>
<dbReference type="AlphaFoldDB" id="A0A7K1UIV2"/>
<evidence type="ECO:0000313" key="4">
    <source>
        <dbReference type="EMBL" id="MVT26403.1"/>
    </source>
</evidence>
<evidence type="ECO:0000259" key="2">
    <source>
        <dbReference type="SMART" id="SM00942"/>
    </source>
</evidence>
<name>A0A7K1UIV2_9MICC</name>
<gene>
    <name evidence="4" type="ORF">GNZ21_08560</name>
</gene>
<dbReference type="SMART" id="SM00942">
    <property type="entry name" value="PriCT_1"/>
    <property type="match status" value="1"/>
</dbReference>
<dbReference type="Proteomes" id="UP000460157">
    <property type="component" value="Unassembled WGS sequence"/>
</dbReference>